<dbReference type="InterPro" id="IPR011600">
    <property type="entry name" value="Pept_C14_caspase"/>
</dbReference>
<dbReference type="InterPro" id="IPR016129">
    <property type="entry name" value="Caspase_his_AS"/>
</dbReference>
<dbReference type="AlphaFoldDB" id="A0A8T0G363"/>
<name>A0A8T0G363_ARGBR</name>
<dbReference type="SUPFAM" id="SSF52129">
    <property type="entry name" value="Caspase-like"/>
    <property type="match status" value="1"/>
</dbReference>
<keyword evidence="2" id="KW-0645">Protease</keyword>
<evidence type="ECO:0000259" key="7">
    <source>
        <dbReference type="PROSITE" id="PS50207"/>
    </source>
</evidence>
<accession>A0A8T0G363</accession>
<dbReference type="Proteomes" id="UP000807504">
    <property type="component" value="Unassembled WGS sequence"/>
</dbReference>
<dbReference type="InterPro" id="IPR029030">
    <property type="entry name" value="Caspase-like_dom_sf"/>
</dbReference>
<dbReference type="InterPro" id="IPR015917">
    <property type="entry name" value="Pept_C14A"/>
</dbReference>
<keyword evidence="10" id="KW-1185">Reference proteome</keyword>
<evidence type="ECO:0000256" key="3">
    <source>
        <dbReference type="ARBA" id="ARBA00022801"/>
    </source>
</evidence>
<dbReference type="EMBL" id="JABXBU010000001">
    <property type="protein sequence ID" value="KAF8796289.1"/>
    <property type="molecule type" value="Genomic_DNA"/>
</dbReference>
<evidence type="ECO:0000256" key="5">
    <source>
        <dbReference type="ARBA" id="ARBA00023145"/>
    </source>
</evidence>
<dbReference type="GO" id="GO:0004197">
    <property type="term" value="F:cysteine-type endopeptidase activity"/>
    <property type="evidence" value="ECO:0007669"/>
    <property type="project" value="InterPro"/>
</dbReference>
<comment type="caution">
    <text evidence="9">The sequence shown here is derived from an EMBL/GenBank/DDBJ whole genome shotgun (WGS) entry which is preliminary data.</text>
</comment>
<dbReference type="SMART" id="SM00115">
    <property type="entry name" value="CASc"/>
    <property type="match status" value="1"/>
</dbReference>
<dbReference type="Gene3D" id="3.40.50.1460">
    <property type="match status" value="1"/>
</dbReference>
<reference evidence="9" key="1">
    <citation type="journal article" date="2020" name="bioRxiv">
        <title>Chromosome-level reference genome of the European wasp spider Argiope bruennichi: a resource for studies on range expansion and evolutionary adaptation.</title>
        <authorList>
            <person name="Sheffer M.M."/>
            <person name="Hoppe A."/>
            <person name="Krehenwinkel H."/>
            <person name="Uhl G."/>
            <person name="Kuss A.W."/>
            <person name="Jensen L."/>
            <person name="Jensen C."/>
            <person name="Gillespie R.G."/>
            <person name="Hoff K.J."/>
            <person name="Prost S."/>
        </authorList>
    </citation>
    <scope>NUCLEOTIDE SEQUENCE</scope>
</reference>
<dbReference type="PROSITE" id="PS50208">
    <property type="entry name" value="CASPASE_P20"/>
    <property type="match status" value="1"/>
</dbReference>
<dbReference type="InterPro" id="IPR052039">
    <property type="entry name" value="Caspase-related_regulators"/>
</dbReference>
<evidence type="ECO:0000256" key="1">
    <source>
        <dbReference type="ARBA" id="ARBA00010134"/>
    </source>
</evidence>
<keyword evidence="4" id="KW-0788">Thiol protease</keyword>
<organism evidence="9 10">
    <name type="scientific">Argiope bruennichi</name>
    <name type="common">Wasp spider</name>
    <name type="synonym">Aranea bruennichi</name>
    <dbReference type="NCBI Taxonomy" id="94029"/>
    <lineage>
        <taxon>Eukaryota</taxon>
        <taxon>Metazoa</taxon>
        <taxon>Ecdysozoa</taxon>
        <taxon>Arthropoda</taxon>
        <taxon>Chelicerata</taxon>
        <taxon>Arachnida</taxon>
        <taxon>Araneae</taxon>
        <taxon>Araneomorphae</taxon>
        <taxon>Entelegynae</taxon>
        <taxon>Araneoidea</taxon>
        <taxon>Araneidae</taxon>
        <taxon>Argiope</taxon>
    </lineage>
</organism>
<evidence type="ECO:0000256" key="6">
    <source>
        <dbReference type="RuleBase" id="RU003971"/>
    </source>
</evidence>
<keyword evidence="3" id="KW-0378">Hydrolase</keyword>
<dbReference type="PANTHER" id="PTHR22576:SF41">
    <property type="entry name" value="CASPASE 14, APOPTOSIS-RELATED CYSTEINE PEPTIDASE"/>
    <property type="match status" value="1"/>
</dbReference>
<dbReference type="PROSITE" id="PS01122">
    <property type="entry name" value="CASPASE_CYS"/>
    <property type="match status" value="1"/>
</dbReference>
<dbReference type="InterPro" id="IPR033139">
    <property type="entry name" value="Caspase_cys_AS"/>
</dbReference>
<dbReference type="Pfam" id="PF00656">
    <property type="entry name" value="Peptidase_C14"/>
    <property type="match status" value="1"/>
</dbReference>
<feature type="domain" description="Caspase family p10" evidence="7">
    <location>
        <begin position="182"/>
        <end position="283"/>
    </location>
</feature>
<dbReference type="InterPro" id="IPR002138">
    <property type="entry name" value="Pept_C14_p10"/>
</dbReference>
<evidence type="ECO:0000256" key="2">
    <source>
        <dbReference type="ARBA" id="ARBA00022670"/>
    </source>
</evidence>
<dbReference type="Gene3D" id="3.30.70.1470">
    <property type="entry name" value="Caspase-like"/>
    <property type="match status" value="1"/>
</dbReference>
<proteinExistence type="inferred from homology"/>
<evidence type="ECO:0000313" key="9">
    <source>
        <dbReference type="EMBL" id="KAF8796289.1"/>
    </source>
</evidence>
<dbReference type="PRINTS" id="PR00376">
    <property type="entry name" value="IL1BCENZYME"/>
</dbReference>
<keyword evidence="5" id="KW-0865">Zymogen</keyword>
<dbReference type="PANTHER" id="PTHR22576">
    <property type="entry name" value="MUCOSA ASSOCIATED LYMPHOID TISSUE LYMPHOMA TRANSLOCATION PROTEIN 1/PARACASPASE"/>
    <property type="match status" value="1"/>
</dbReference>
<evidence type="ECO:0000259" key="8">
    <source>
        <dbReference type="PROSITE" id="PS50208"/>
    </source>
</evidence>
<evidence type="ECO:0000313" key="10">
    <source>
        <dbReference type="Proteomes" id="UP000807504"/>
    </source>
</evidence>
<gene>
    <name evidence="9" type="ORF">HNY73_000682</name>
</gene>
<dbReference type="GO" id="GO:0006508">
    <property type="term" value="P:proteolysis"/>
    <property type="evidence" value="ECO:0007669"/>
    <property type="project" value="UniProtKB-KW"/>
</dbReference>
<dbReference type="InterPro" id="IPR001309">
    <property type="entry name" value="Pept_C14_p20"/>
</dbReference>
<comment type="similarity">
    <text evidence="1 6">Belongs to the peptidase C14A family.</text>
</comment>
<dbReference type="PROSITE" id="PS01121">
    <property type="entry name" value="CASPASE_HIS"/>
    <property type="match status" value="1"/>
</dbReference>
<sequence length="332" mass="38572">MSSDRVDVGGLTQRLSEIFYDQALGDISISVNDEILPKTEDPLKEESKYGDCYIFDYQDFENPRPGSEKDVVRLEHDFCELNFNVYSDYLDLTKQQTLDVLKMAAKKDHTRSKCFVCCFLTHGAPGKLLMHDKYIKIDDILKCFSSCKSLEGKPKIFIFQACRGGCCEEGVPCDSTDSDSGSVTDIPDFRDYLLIYSTYEGKISFKTKDEKREENNHGSFFIDELCRTLEQFSGELDLLQILTIVNYRVSHFYLSHTLEEEFDKKKQMPCFISRLTTQVKFNRQIPMFVSNDTRYFDYRRSFSRKTILKVIYLPVLLIYGQALLKEVIKEMN</sequence>
<dbReference type="PROSITE" id="PS50207">
    <property type="entry name" value="CASPASE_P10"/>
    <property type="match status" value="1"/>
</dbReference>
<reference evidence="9" key="2">
    <citation type="submission" date="2020-06" db="EMBL/GenBank/DDBJ databases">
        <authorList>
            <person name="Sheffer M."/>
        </authorList>
    </citation>
    <scope>NUCLEOTIDE SEQUENCE</scope>
</reference>
<feature type="domain" description="Caspase family p20" evidence="8">
    <location>
        <begin position="48"/>
        <end position="164"/>
    </location>
</feature>
<evidence type="ECO:0000256" key="4">
    <source>
        <dbReference type="ARBA" id="ARBA00022807"/>
    </source>
</evidence>
<protein>
    <submittedName>
        <fullName evidence="9">Caspase-3 like protein</fullName>
    </submittedName>
</protein>